<gene>
    <name evidence="3" type="ORF">EV132_105171</name>
</gene>
<dbReference type="PROSITE" id="PS50404">
    <property type="entry name" value="GST_NTER"/>
    <property type="match status" value="1"/>
</dbReference>
<dbReference type="Gene3D" id="1.20.1050.10">
    <property type="match status" value="1"/>
</dbReference>
<organism evidence="3 4">
    <name type="scientific">Rhizobium sullae</name>
    <name type="common">Rhizobium hedysari</name>
    <dbReference type="NCBI Taxonomy" id="50338"/>
    <lineage>
        <taxon>Bacteria</taxon>
        <taxon>Pseudomonadati</taxon>
        <taxon>Pseudomonadota</taxon>
        <taxon>Alphaproteobacteria</taxon>
        <taxon>Hyphomicrobiales</taxon>
        <taxon>Rhizobiaceae</taxon>
        <taxon>Rhizobium/Agrobacterium group</taxon>
        <taxon>Rhizobium</taxon>
    </lineage>
</organism>
<evidence type="ECO:0000313" key="3">
    <source>
        <dbReference type="EMBL" id="TCU16419.1"/>
    </source>
</evidence>
<dbReference type="InterPro" id="IPR004045">
    <property type="entry name" value="Glutathione_S-Trfase_N"/>
</dbReference>
<dbReference type="PROSITE" id="PS50405">
    <property type="entry name" value="GST_CTER"/>
    <property type="match status" value="1"/>
</dbReference>
<dbReference type="CDD" id="cd03057">
    <property type="entry name" value="GST_N_Beta"/>
    <property type="match status" value="1"/>
</dbReference>
<dbReference type="Gene3D" id="3.40.30.10">
    <property type="entry name" value="Glutaredoxin"/>
    <property type="match status" value="1"/>
</dbReference>
<dbReference type="InterPro" id="IPR004046">
    <property type="entry name" value="GST_C"/>
</dbReference>
<dbReference type="AlphaFoldDB" id="A0A4R3Q6J2"/>
<dbReference type="InterPro" id="IPR036249">
    <property type="entry name" value="Thioredoxin-like_sf"/>
</dbReference>
<dbReference type="InterPro" id="IPR040079">
    <property type="entry name" value="Glutathione_S-Trfase"/>
</dbReference>
<evidence type="ECO:0000259" key="2">
    <source>
        <dbReference type="PROSITE" id="PS50405"/>
    </source>
</evidence>
<dbReference type="RefSeq" id="WP_132562204.1">
    <property type="nucleotide sequence ID" value="NZ_SMBH01000005.1"/>
</dbReference>
<proteinExistence type="predicted"/>
<dbReference type="InterPro" id="IPR010987">
    <property type="entry name" value="Glutathione-S-Trfase_C-like"/>
</dbReference>
<dbReference type="Pfam" id="PF13409">
    <property type="entry name" value="GST_N_2"/>
    <property type="match status" value="1"/>
</dbReference>
<feature type="domain" description="GST N-terminal" evidence="1">
    <location>
        <begin position="1"/>
        <end position="81"/>
    </location>
</feature>
<dbReference type="PANTHER" id="PTHR44051">
    <property type="entry name" value="GLUTATHIONE S-TRANSFERASE-RELATED"/>
    <property type="match status" value="1"/>
</dbReference>
<evidence type="ECO:0000259" key="1">
    <source>
        <dbReference type="PROSITE" id="PS50404"/>
    </source>
</evidence>
<dbReference type="Proteomes" id="UP000294576">
    <property type="component" value="Unassembled WGS sequence"/>
</dbReference>
<dbReference type="GO" id="GO:0016740">
    <property type="term" value="F:transferase activity"/>
    <property type="evidence" value="ECO:0007669"/>
    <property type="project" value="UniProtKB-KW"/>
</dbReference>
<comment type="caution">
    <text evidence="3">The sequence shown here is derived from an EMBL/GenBank/DDBJ whole genome shotgun (WGS) entry which is preliminary data.</text>
</comment>
<protein>
    <submittedName>
        <fullName evidence="3">Glutathione S-transferase</fullName>
    </submittedName>
</protein>
<evidence type="ECO:0000313" key="4">
    <source>
        <dbReference type="Proteomes" id="UP000294576"/>
    </source>
</evidence>
<accession>A0A4R3Q6J2</accession>
<dbReference type="SUPFAM" id="SSF47616">
    <property type="entry name" value="GST C-terminal domain-like"/>
    <property type="match status" value="1"/>
</dbReference>
<dbReference type="EMBL" id="SMBH01000005">
    <property type="protein sequence ID" value="TCU16419.1"/>
    <property type="molecule type" value="Genomic_DNA"/>
</dbReference>
<dbReference type="InterPro" id="IPR036282">
    <property type="entry name" value="Glutathione-S-Trfase_C_sf"/>
</dbReference>
<feature type="domain" description="GST C-terminal" evidence="2">
    <location>
        <begin position="87"/>
        <end position="211"/>
    </location>
</feature>
<name>A0A4R3Q6J2_RHISU</name>
<reference evidence="3 4" key="1">
    <citation type="submission" date="2019-03" db="EMBL/GenBank/DDBJ databases">
        <title>Genomic Encyclopedia of Type Strains, Phase IV (KMG-V): Genome sequencing to study the core and pangenomes of soil and plant-associated prokaryotes.</title>
        <authorList>
            <person name="Whitman W."/>
        </authorList>
    </citation>
    <scope>NUCLEOTIDE SEQUENCE [LARGE SCALE GENOMIC DNA]</scope>
    <source>
        <strain evidence="3 4">Hc14</strain>
    </source>
</reference>
<dbReference type="SUPFAM" id="SSF52833">
    <property type="entry name" value="Thioredoxin-like"/>
    <property type="match status" value="1"/>
</dbReference>
<keyword evidence="3" id="KW-0808">Transferase</keyword>
<dbReference type="PANTHER" id="PTHR44051:SF8">
    <property type="entry name" value="GLUTATHIONE S-TRANSFERASE GSTA"/>
    <property type="match status" value="1"/>
</dbReference>
<sequence length="225" mass="25492">MYVLYGGDFTRAPLVQWVLGEGKIEYELRKIDILNGEHCSTTFLAINPAGLVPVLITPEGDALYEVAALMLYLADRHQLTDLAPQLTDPDRGLFLSTVFHIAADIQSEMKRFHFPHRFSLRREDNAGIQDLAKSPVLSRLNVMNTRLAKRGPYVLGTRFSLADFYLSFWVAYLDREAVCMHFPSIATLYDLVRSRPSAAPYLEETERMAETYAEMMKKKPGGVIT</sequence>
<dbReference type="SFLD" id="SFLDS00019">
    <property type="entry name" value="Glutathione_Transferase_(cytos"/>
    <property type="match status" value="1"/>
</dbReference>
<dbReference type="Pfam" id="PF14497">
    <property type="entry name" value="GST_C_3"/>
    <property type="match status" value="1"/>
</dbReference>
<dbReference type="SFLD" id="SFLDG00358">
    <property type="entry name" value="Main_(cytGST)"/>
    <property type="match status" value="1"/>
</dbReference>